<protein>
    <recommendedName>
        <fullName evidence="2">Maspardin</fullName>
    </recommendedName>
</protein>
<dbReference type="Proteomes" id="UP000321408">
    <property type="component" value="Chromosome"/>
</dbReference>
<evidence type="ECO:0000259" key="4">
    <source>
        <dbReference type="Pfam" id="PF00561"/>
    </source>
</evidence>
<evidence type="ECO:0000313" key="5">
    <source>
        <dbReference type="EMBL" id="QEE14624.1"/>
    </source>
</evidence>
<accession>A0A5B9D6A8</accession>
<keyword evidence="6" id="KW-1185">Reference proteome</keyword>
<feature type="domain" description="AB hydrolase-1" evidence="4">
    <location>
        <begin position="57"/>
        <end position="285"/>
    </location>
</feature>
<evidence type="ECO:0000313" key="6">
    <source>
        <dbReference type="Proteomes" id="UP000321408"/>
    </source>
</evidence>
<dbReference type="Pfam" id="PF00561">
    <property type="entry name" value="Abhydrolase_1"/>
    <property type="match status" value="1"/>
</dbReference>
<evidence type="ECO:0000256" key="1">
    <source>
        <dbReference type="ARBA" id="ARBA00004496"/>
    </source>
</evidence>
<keyword evidence="5" id="KW-0378">Hydrolase</keyword>
<dbReference type="InterPro" id="IPR029058">
    <property type="entry name" value="AB_hydrolase_fold"/>
</dbReference>
<dbReference type="PANTHER" id="PTHR15913">
    <property type="entry name" value="ACID CLUSTER PROTEIN 33"/>
    <property type="match status" value="1"/>
</dbReference>
<dbReference type="InterPro" id="IPR000073">
    <property type="entry name" value="AB_hydrolase_1"/>
</dbReference>
<reference evidence="5 6" key="1">
    <citation type="journal article" date="2020" name="Nature">
        <title>Isolation of an archaeon at the prokaryote-eukaryote interface.</title>
        <authorList>
            <person name="Imachi H."/>
            <person name="Nobu M.K."/>
            <person name="Nakahara N."/>
            <person name="Morono Y."/>
            <person name="Ogawara M."/>
            <person name="Takaki Y."/>
            <person name="Takano Y."/>
            <person name="Uematsu K."/>
            <person name="Ikuta T."/>
            <person name="Ito M."/>
            <person name="Matsui Y."/>
            <person name="Miyazaki M."/>
            <person name="Murata K."/>
            <person name="Saito Y."/>
            <person name="Sakai S."/>
            <person name="Song C."/>
            <person name="Tasumi E."/>
            <person name="Yamanaka Y."/>
            <person name="Yamaguchi T."/>
            <person name="Kamagata Y."/>
            <person name="Tamaki H."/>
            <person name="Takai K."/>
        </authorList>
    </citation>
    <scope>NUCLEOTIDE SEQUENCE [LARGE SCALE GENOMIC DNA]</scope>
    <source>
        <strain evidence="5 6">MK-D1</strain>
    </source>
</reference>
<dbReference type="PANTHER" id="PTHR15913:SF0">
    <property type="entry name" value="MASPARDIN"/>
    <property type="match status" value="1"/>
</dbReference>
<proteinExistence type="predicted"/>
<dbReference type="GO" id="GO:0016787">
    <property type="term" value="F:hydrolase activity"/>
    <property type="evidence" value="ECO:0007669"/>
    <property type="project" value="UniProtKB-KW"/>
</dbReference>
<dbReference type="GeneID" id="41328440"/>
<comment type="subcellular location">
    <subcellularLocation>
        <location evidence="1">Cytoplasm</location>
    </subcellularLocation>
</comment>
<dbReference type="AlphaFoldDB" id="A0A5B9D6A8"/>
<dbReference type="RefSeq" id="WP_147661573.1">
    <property type="nucleotide sequence ID" value="NZ_CP042905.2"/>
</dbReference>
<organism evidence="5 6">
    <name type="scientific">Promethearchaeum syntrophicum</name>
    <dbReference type="NCBI Taxonomy" id="2594042"/>
    <lineage>
        <taxon>Archaea</taxon>
        <taxon>Promethearchaeati</taxon>
        <taxon>Promethearchaeota</taxon>
        <taxon>Promethearchaeia</taxon>
        <taxon>Promethearchaeales</taxon>
        <taxon>Promethearchaeaceae</taxon>
        <taxon>Promethearchaeum</taxon>
    </lineage>
</organism>
<name>A0A5B9D6A8_9ARCH</name>
<dbReference type="Gene3D" id="3.40.50.1820">
    <property type="entry name" value="alpha/beta hydrolase"/>
    <property type="match status" value="1"/>
</dbReference>
<evidence type="ECO:0000256" key="3">
    <source>
        <dbReference type="ARBA" id="ARBA00022490"/>
    </source>
</evidence>
<dbReference type="EMBL" id="CP042905">
    <property type="protein sequence ID" value="QEE14624.1"/>
    <property type="molecule type" value="Genomic_DNA"/>
</dbReference>
<dbReference type="KEGG" id="psyt:DSAG12_00437"/>
<keyword evidence="3" id="KW-0963">Cytoplasm</keyword>
<evidence type="ECO:0000256" key="2">
    <source>
        <dbReference type="ARBA" id="ARBA00020148"/>
    </source>
</evidence>
<reference evidence="5 6" key="2">
    <citation type="journal article" date="2024" name="Int. J. Syst. Evol. Microbiol.">
        <title>Promethearchaeum syntrophicum gen. nov., sp. nov., an anaerobic, obligately syntrophic archaeon, the first isolate of the lineage 'Asgard' archaea, and proposal of the new archaeal phylum Promethearchaeota phyl. nov. and kingdom Promethearchaeati regn. nov.</title>
        <authorList>
            <person name="Imachi H."/>
            <person name="Nobu M.K."/>
            <person name="Kato S."/>
            <person name="Takaki Y."/>
            <person name="Miyazaki M."/>
            <person name="Miyata M."/>
            <person name="Ogawara M."/>
            <person name="Saito Y."/>
            <person name="Sakai S."/>
            <person name="Tahara Y.O."/>
            <person name="Takano Y."/>
            <person name="Tasumi E."/>
            <person name="Uematsu K."/>
            <person name="Yoshimura T."/>
            <person name="Itoh T."/>
            <person name="Ohkuma M."/>
            <person name="Takai K."/>
        </authorList>
    </citation>
    <scope>NUCLEOTIDE SEQUENCE [LARGE SCALE GENOMIC DNA]</scope>
    <source>
        <strain evidence="5 6">MK-D1</strain>
    </source>
</reference>
<sequence length="303" mass="35199">MRSKNKHSRNSLYKYYKDVPIEEFSKLKAFRENHQLKEIIYKNNPIEYYSSGSGTIAVLIFPGGAGIAEINYNRIIHLEKNFRVIAPSFMYTKNMTEYTEFIELLLEKENVSRLILLGGSGGGFLAQGVFHRIFPKIDGMILSNTYPPIPKWVKDYKKAFILLKFLPNKLLKKIMLKKLGGYFKDSDINHLTSEQQNAIMLISAHLNELINTKYDKKTILLPQYNLITNWNAEIYKPEFYSTWKGNILVIIGDKDKGFEYHERLMSQYPNIQEYVIKGAGHTAGLLKKEEYEGIIDKFLIDFI</sequence>
<dbReference type="GO" id="GO:0005737">
    <property type="term" value="C:cytoplasm"/>
    <property type="evidence" value="ECO:0007669"/>
    <property type="project" value="UniProtKB-SubCell"/>
</dbReference>
<gene>
    <name evidence="5" type="ORF">DSAG12_00437</name>
</gene>
<dbReference type="InterPro" id="IPR026151">
    <property type="entry name" value="Maspardin"/>
</dbReference>
<dbReference type="SUPFAM" id="SSF53474">
    <property type="entry name" value="alpha/beta-Hydrolases"/>
    <property type="match status" value="1"/>
</dbReference>